<comment type="pathway">
    <text evidence="2">Protein modification; protein ubiquitination.</text>
</comment>
<reference evidence="8" key="2">
    <citation type="submission" date="2011-02" db="EMBL/GenBank/DDBJ databases">
        <authorList>
            <person name="MacLean D."/>
        </authorList>
    </citation>
    <scope>NUCLEOTIDE SEQUENCE</scope>
</reference>
<keyword evidence="4" id="KW-0808">Transferase</keyword>
<dbReference type="PANTHER" id="PTHR11254">
    <property type="entry name" value="HECT DOMAIN UBIQUITIN-PROTEIN LIGASE"/>
    <property type="match status" value="1"/>
</dbReference>
<accession>F0WZT3</accession>
<dbReference type="PANTHER" id="PTHR11254:SF440">
    <property type="entry name" value="E3 UBIQUITIN-PROTEIN LIGASE NEDD-4"/>
    <property type="match status" value="1"/>
</dbReference>
<dbReference type="InterPro" id="IPR035983">
    <property type="entry name" value="Hect_E3_ubiquitin_ligase"/>
</dbReference>
<dbReference type="GO" id="GO:0061630">
    <property type="term" value="F:ubiquitin protein ligase activity"/>
    <property type="evidence" value="ECO:0007669"/>
    <property type="project" value="UniProtKB-EC"/>
</dbReference>
<dbReference type="GO" id="GO:0005737">
    <property type="term" value="C:cytoplasm"/>
    <property type="evidence" value="ECO:0007669"/>
    <property type="project" value="TreeGrafter"/>
</dbReference>
<dbReference type="PROSITE" id="PS50237">
    <property type="entry name" value="HECT"/>
    <property type="match status" value="1"/>
</dbReference>
<name>F0WZT3_9STRA</name>
<dbReference type="SMART" id="SM00119">
    <property type="entry name" value="HECTc"/>
    <property type="match status" value="1"/>
</dbReference>
<evidence type="ECO:0000259" key="7">
    <source>
        <dbReference type="PROSITE" id="PS50237"/>
    </source>
</evidence>
<evidence type="ECO:0000256" key="1">
    <source>
        <dbReference type="ARBA" id="ARBA00000885"/>
    </source>
</evidence>
<feature type="domain" description="HECT" evidence="7">
    <location>
        <begin position="135"/>
        <end position="273"/>
    </location>
</feature>
<feature type="active site" description="Glycyl thioester intermediate" evidence="6">
    <location>
        <position position="240"/>
    </location>
</feature>
<dbReference type="GO" id="GO:0016567">
    <property type="term" value="P:protein ubiquitination"/>
    <property type="evidence" value="ECO:0007669"/>
    <property type="project" value="TreeGrafter"/>
</dbReference>
<dbReference type="AlphaFoldDB" id="F0WZT3"/>
<evidence type="ECO:0000256" key="2">
    <source>
        <dbReference type="ARBA" id="ARBA00004906"/>
    </source>
</evidence>
<evidence type="ECO:0000256" key="3">
    <source>
        <dbReference type="ARBA" id="ARBA00012485"/>
    </source>
</evidence>
<evidence type="ECO:0000256" key="5">
    <source>
        <dbReference type="ARBA" id="ARBA00022786"/>
    </source>
</evidence>
<dbReference type="EMBL" id="FR824484">
    <property type="protein sequence ID" value="CCA27010.1"/>
    <property type="molecule type" value="Genomic_DNA"/>
</dbReference>
<organism evidence="8">
    <name type="scientific">Albugo laibachii Nc14</name>
    <dbReference type="NCBI Taxonomy" id="890382"/>
    <lineage>
        <taxon>Eukaryota</taxon>
        <taxon>Sar</taxon>
        <taxon>Stramenopiles</taxon>
        <taxon>Oomycota</taxon>
        <taxon>Peronosporomycetes</taxon>
        <taxon>Albuginales</taxon>
        <taxon>Albuginaceae</taxon>
        <taxon>Albugo</taxon>
    </lineage>
</organism>
<evidence type="ECO:0000313" key="8">
    <source>
        <dbReference type="EMBL" id="CCA27010.1"/>
    </source>
</evidence>
<protein>
    <recommendedName>
        <fullName evidence="3">HECT-type E3 ubiquitin transferase</fullName>
        <ecNumber evidence="3">2.3.2.26</ecNumber>
    </recommendedName>
</protein>
<keyword evidence="8" id="KW-0436">Ligase</keyword>
<reference evidence="8" key="1">
    <citation type="journal article" date="2011" name="PLoS Biol.">
        <title>Gene gain and loss during evolution of obligate parasitism in the white rust pathogen of Arabidopsis thaliana.</title>
        <authorList>
            <person name="Kemen E."/>
            <person name="Gardiner A."/>
            <person name="Schultz-Larsen T."/>
            <person name="Kemen A.C."/>
            <person name="Balmuth A.L."/>
            <person name="Robert-Seilaniantz A."/>
            <person name="Bailey K."/>
            <person name="Holub E."/>
            <person name="Studholme D.J."/>
            <person name="Maclean D."/>
            <person name="Jones J.D."/>
        </authorList>
    </citation>
    <scope>NUCLEOTIDE SEQUENCE</scope>
</reference>
<dbReference type="HOGENOM" id="CLU_1020910_0_0_1"/>
<sequence length="273" mass="31432">MDMCKCIEATRKPQLHICCSMPILQYPELQCSRICDSATIFVGRMILLSVSKLPQVSRVADIEIVPTKLPSKAMEPIPHHIASSLPSLLLLLQLLLLLLRSNYNIDLRTHVTHVLWRENSFRYDIIPRTSLAVFDYQLPLCGVPSIDVDNWPSRTYVKYHEIDQPNRREKNTAEWFWEFFSSFLQEKPARLLQFATGSSRVSVKRFKALLGSDGRVRRVGIRLVSCGTPFEGLFPQAHTCFNRIDLPIYESKEKEETYLNLVINMEIAGFSMQ</sequence>
<proteinExistence type="predicted"/>
<gene>
    <name evidence="8" type="primary">AlNc14C441G11674</name>
    <name evidence="8" type="ORF">ALNC14_131540</name>
</gene>
<dbReference type="Gene3D" id="3.30.2410.10">
    <property type="entry name" value="Hect, E3 ligase catalytic domain"/>
    <property type="match status" value="1"/>
</dbReference>
<dbReference type="InterPro" id="IPR050409">
    <property type="entry name" value="E3_ubiq-protein_ligase"/>
</dbReference>
<dbReference type="InterPro" id="IPR000569">
    <property type="entry name" value="HECT_dom"/>
</dbReference>
<dbReference type="Pfam" id="PF00632">
    <property type="entry name" value="HECT"/>
    <property type="match status" value="1"/>
</dbReference>
<evidence type="ECO:0000256" key="6">
    <source>
        <dbReference type="PROSITE-ProRule" id="PRU00104"/>
    </source>
</evidence>
<dbReference type="EC" id="2.3.2.26" evidence="3"/>
<comment type="catalytic activity">
    <reaction evidence="1">
        <text>S-ubiquitinyl-[E2 ubiquitin-conjugating enzyme]-L-cysteine + [acceptor protein]-L-lysine = [E2 ubiquitin-conjugating enzyme]-L-cysteine + N(6)-ubiquitinyl-[acceptor protein]-L-lysine.</text>
        <dbReference type="EC" id="2.3.2.26"/>
    </reaction>
</comment>
<dbReference type="SUPFAM" id="SSF56204">
    <property type="entry name" value="Hect, E3 ligase catalytic domain"/>
    <property type="match status" value="1"/>
</dbReference>
<dbReference type="FunFam" id="3.30.2410.10:FF:000009">
    <property type="entry name" value="Probable E3 ubiquitin-protein ligase HECTD2"/>
    <property type="match status" value="1"/>
</dbReference>
<evidence type="ECO:0000256" key="4">
    <source>
        <dbReference type="ARBA" id="ARBA00022679"/>
    </source>
</evidence>
<keyword evidence="5 6" id="KW-0833">Ubl conjugation pathway</keyword>
<dbReference type="GO" id="GO:0016874">
    <property type="term" value="F:ligase activity"/>
    <property type="evidence" value="ECO:0007669"/>
    <property type="project" value="UniProtKB-KW"/>
</dbReference>
<dbReference type="GO" id="GO:0006511">
    <property type="term" value="P:ubiquitin-dependent protein catabolic process"/>
    <property type="evidence" value="ECO:0007669"/>
    <property type="project" value="TreeGrafter"/>
</dbReference>